<dbReference type="AlphaFoldDB" id="A0A1I5N853"/>
<evidence type="ECO:0000313" key="4">
    <source>
        <dbReference type="Proteomes" id="UP000198892"/>
    </source>
</evidence>
<evidence type="ECO:0000313" key="3">
    <source>
        <dbReference type="EMBL" id="SFP18085.1"/>
    </source>
</evidence>
<dbReference type="EMBL" id="FOXD01000003">
    <property type="protein sequence ID" value="SFP18085.1"/>
    <property type="molecule type" value="Genomic_DNA"/>
</dbReference>
<feature type="region of interest" description="Disordered" evidence="1">
    <location>
        <begin position="80"/>
        <end position="105"/>
    </location>
</feature>
<reference evidence="4" key="1">
    <citation type="submission" date="2016-10" db="EMBL/GenBank/DDBJ databases">
        <authorList>
            <person name="Varghese N."/>
            <person name="Submissions S."/>
        </authorList>
    </citation>
    <scope>NUCLEOTIDE SEQUENCE [LARGE SCALE GENOMIC DNA]</scope>
    <source>
        <strain evidence="4">S7</strain>
    </source>
</reference>
<sequence>MKGRECMTIIAAVVIALASLLVGEGVVLSIVWVVNSLSSLDIAYWIPGVFVFVLWLLVVTAWFLIIGKAGKEMAKIDKEHERMQEENQRRIQETKDEIDRKRGRL</sequence>
<evidence type="ECO:0000256" key="2">
    <source>
        <dbReference type="SAM" id="Phobius"/>
    </source>
</evidence>
<accession>A0A1I5N853</accession>
<proteinExistence type="predicted"/>
<dbReference type="STRING" id="1884432.SAMN05518683_10337"/>
<dbReference type="Proteomes" id="UP000198892">
    <property type="component" value="Unassembled WGS sequence"/>
</dbReference>
<keyword evidence="2" id="KW-0472">Membrane</keyword>
<keyword evidence="2" id="KW-0812">Transmembrane</keyword>
<protein>
    <submittedName>
        <fullName evidence="3">Uncharacterized protein</fullName>
    </submittedName>
</protein>
<evidence type="ECO:0000256" key="1">
    <source>
        <dbReference type="SAM" id="MobiDB-lite"/>
    </source>
</evidence>
<keyword evidence="4" id="KW-1185">Reference proteome</keyword>
<gene>
    <name evidence="3" type="ORF">SAMN05518683_10337</name>
</gene>
<name>A0A1I5N853_9BACI</name>
<feature type="transmembrane region" description="Helical" evidence="2">
    <location>
        <begin position="7"/>
        <end position="32"/>
    </location>
</feature>
<organism evidence="3 4">
    <name type="scientific">Salibacterium halotolerans</name>
    <dbReference type="NCBI Taxonomy" id="1884432"/>
    <lineage>
        <taxon>Bacteria</taxon>
        <taxon>Bacillati</taxon>
        <taxon>Bacillota</taxon>
        <taxon>Bacilli</taxon>
        <taxon>Bacillales</taxon>
        <taxon>Bacillaceae</taxon>
    </lineage>
</organism>
<keyword evidence="2" id="KW-1133">Transmembrane helix</keyword>
<feature type="transmembrane region" description="Helical" evidence="2">
    <location>
        <begin position="44"/>
        <end position="65"/>
    </location>
</feature>